<dbReference type="InterPro" id="IPR043502">
    <property type="entry name" value="DNA/RNA_pol_sf"/>
</dbReference>
<keyword evidence="3" id="KW-0695">RNA-directed DNA polymerase</keyword>
<feature type="domain" description="Reverse transcriptase" evidence="2">
    <location>
        <begin position="478"/>
        <end position="733"/>
    </location>
</feature>
<dbReference type="GO" id="GO:0003964">
    <property type="term" value="F:RNA-directed DNA polymerase activity"/>
    <property type="evidence" value="ECO:0007669"/>
    <property type="project" value="UniProtKB-KW"/>
</dbReference>
<reference evidence="3" key="1">
    <citation type="journal article" date="2023" name="Front. Mar. Sci.">
        <title>A new Merluccius polli reference genome to investigate the effects of global change in West African waters.</title>
        <authorList>
            <person name="Mateo J.L."/>
            <person name="Blanco-Fernandez C."/>
            <person name="Garcia-Vazquez E."/>
            <person name="Machado-Schiaffino G."/>
        </authorList>
    </citation>
    <scope>NUCLEOTIDE SEQUENCE</scope>
    <source>
        <strain evidence="3">C29</strain>
        <tissue evidence="3">Fin</tissue>
    </source>
</reference>
<evidence type="ECO:0000256" key="1">
    <source>
        <dbReference type="SAM" id="MobiDB-lite"/>
    </source>
</evidence>
<keyword evidence="4" id="KW-1185">Reference proteome</keyword>
<gene>
    <name evidence="3" type="ORF">N1851_029040</name>
</gene>
<feature type="compositionally biased region" description="Low complexity" evidence="1">
    <location>
        <begin position="412"/>
        <end position="422"/>
    </location>
</feature>
<dbReference type="InterPro" id="IPR000477">
    <property type="entry name" value="RT_dom"/>
</dbReference>
<organism evidence="3 4">
    <name type="scientific">Merluccius polli</name>
    <name type="common">Benguela hake</name>
    <name type="synonym">Merluccius cadenati</name>
    <dbReference type="NCBI Taxonomy" id="89951"/>
    <lineage>
        <taxon>Eukaryota</taxon>
        <taxon>Metazoa</taxon>
        <taxon>Chordata</taxon>
        <taxon>Craniata</taxon>
        <taxon>Vertebrata</taxon>
        <taxon>Euteleostomi</taxon>
        <taxon>Actinopterygii</taxon>
        <taxon>Neopterygii</taxon>
        <taxon>Teleostei</taxon>
        <taxon>Neoteleostei</taxon>
        <taxon>Acanthomorphata</taxon>
        <taxon>Zeiogadaria</taxon>
        <taxon>Gadariae</taxon>
        <taxon>Gadiformes</taxon>
        <taxon>Gadoidei</taxon>
        <taxon>Merlucciidae</taxon>
        <taxon>Merluccius</taxon>
    </lineage>
</organism>
<accession>A0AA47M7W8</accession>
<dbReference type="Gene3D" id="3.60.10.10">
    <property type="entry name" value="Endonuclease/exonuclease/phosphatase"/>
    <property type="match status" value="1"/>
</dbReference>
<keyword evidence="3" id="KW-0808">Transferase</keyword>
<keyword evidence="3" id="KW-0548">Nucleotidyltransferase</keyword>
<dbReference type="PROSITE" id="PS50878">
    <property type="entry name" value="RT_POL"/>
    <property type="match status" value="1"/>
</dbReference>
<dbReference type="PANTHER" id="PTHR47510:SF3">
    <property type="entry name" value="ENDO_EXONUCLEASE_PHOSPHATASE DOMAIN-CONTAINING PROTEIN"/>
    <property type="match status" value="1"/>
</dbReference>
<dbReference type="InterPro" id="IPR036691">
    <property type="entry name" value="Endo/exonu/phosph_ase_sf"/>
</dbReference>
<name>A0AA47M7W8_MERPO</name>
<dbReference type="Pfam" id="PF00078">
    <property type="entry name" value="RVT_1"/>
    <property type="match status" value="1"/>
</dbReference>
<dbReference type="CDD" id="cd01650">
    <property type="entry name" value="RT_nLTR_like"/>
    <property type="match status" value="1"/>
</dbReference>
<evidence type="ECO:0000259" key="2">
    <source>
        <dbReference type="PROSITE" id="PS50878"/>
    </source>
</evidence>
<dbReference type="Proteomes" id="UP001174136">
    <property type="component" value="Unassembled WGS sequence"/>
</dbReference>
<evidence type="ECO:0000313" key="3">
    <source>
        <dbReference type="EMBL" id="KAK0135139.1"/>
    </source>
</evidence>
<dbReference type="EMBL" id="JAOPHQ010005466">
    <property type="protein sequence ID" value="KAK0135139.1"/>
    <property type="molecule type" value="Genomic_DNA"/>
</dbReference>
<proteinExistence type="predicted"/>
<evidence type="ECO:0000313" key="4">
    <source>
        <dbReference type="Proteomes" id="UP001174136"/>
    </source>
</evidence>
<protein>
    <submittedName>
        <fullName evidence="3">RNA-directed DNA polymerase from transposon X-element</fullName>
    </submittedName>
</protein>
<dbReference type="SUPFAM" id="SSF56219">
    <property type="entry name" value="DNase I-like"/>
    <property type="match status" value="1"/>
</dbReference>
<dbReference type="PANTHER" id="PTHR47510">
    <property type="entry name" value="REVERSE TRANSCRIPTASE DOMAIN-CONTAINING PROTEIN"/>
    <property type="match status" value="1"/>
</dbReference>
<comment type="caution">
    <text evidence="3">The sequence shown here is derived from an EMBL/GenBank/DDBJ whole genome shotgun (WGS) entry which is preliminary data.</text>
</comment>
<sequence>MVEALFTQCEQLFALCKPVVLLPEDRPVIPKELLRRRRRGCRSGVKRREKKRRFKQAVPAVIMGNVRSLGNKTDELAALVKTQREYRECSIFCFTETWLHLRIPDSSVEIPGFSLVRGDRDFEKSRKKKGGGLAVYVSERWCNPGHVQVKESLCTPDIELLAVGLRPYYLPREFTCAIVITVYIPPSADAMAACEAISSAAAKLQTEHPDAFMVITGDFNHAASNNILNNFHQYVDCPTRDNKTLNLLYANAGEAYIATALPPLGRSDHNLVMFTPKYVPLVKRQPAHTRTVRRWTQESAVALQDCFELTDWDVLYEPHGEDIDSVTDCITEYIRFCEDTVVPTRSVRCFPNNKPWITSDLKALLNKKKRAFRTGDREELRKVQREVRDMLRICKDSYRRKLEAKLQQNNESPSHLSSPSSSTIGNVNPHVMVTTGQVRRQLMKLHQRKAAGPDGITPRLLKTCANQRSPVLGYLFNLSLMLERVPLPWKTSHLVPIPKKSRPSEPADFRPVALTSHVMKVLERLVLAQLRPQVEAFLDPLQFAYQPLLGVDDAVTYLLQRVHMHLDGGGDTVRITFFDFSSAFNTIQPLLMGEKLRGMGVNGGLITWVIDYLTGRPQVVRLGSILSDMVVSDVGAPQGTVLSPFLFTLYTTDFQYNAESCHLQKFSDDSAVVGCTGGGEEGEYRTLVDNFVEWSERNHLRLNVSKTRVWGQNSLINNECTEKDSQMYFVIYI</sequence>
<dbReference type="AlphaFoldDB" id="A0AA47M7W8"/>
<feature type="region of interest" description="Disordered" evidence="1">
    <location>
        <begin position="404"/>
        <end position="427"/>
    </location>
</feature>
<dbReference type="SUPFAM" id="SSF56672">
    <property type="entry name" value="DNA/RNA polymerases"/>
    <property type="match status" value="1"/>
</dbReference>